<dbReference type="Proteomes" id="UP000186940">
    <property type="component" value="Unassembled WGS sequence"/>
</dbReference>
<dbReference type="AlphaFoldDB" id="A0A1F2PAH9"/>
<keyword evidence="1" id="KW-0472">Membrane</keyword>
<protein>
    <submittedName>
        <fullName evidence="3">EpsI family protein</fullName>
    </submittedName>
</protein>
<accession>A0A1F2PAH9</accession>
<proteinExistence type="predicted"/>
<keyword evidence="1" id="KW-1133">Transmembrane helix</keyword>
<evidence type="ECO:0000259" key="2">
    <source>
        <dbReference type="Pfam" id="PF11984"/>
    </source>
</evidence>
<evidence type="ECO:0000256" key="1">
    <source>
        <dbReference type="SAM" id="Phobius"/>
    </source>
</evidence>
<keyword evidence="4" id="KW-1185">Reference proteome</keyword>
<dbReference type="EMBL" id="LYOS01000001">
    <property type="protein sequence ID" value="OFV68409.1"/>
    <property type="molecule type" value="Genomic_DNA"/>
</dbReference>
<name>A0A1F2PAH9_9EURY</name>
<comment type="caution">
    <text evidence="3">The sequence shown here is derived from an EMBL/GenBank/DDBJ whole genome shotgun (WGS) entry which is preliminary data.</text>
</comment>
<organism evidence="3 4">
    <name type="scientific">Candidatus Syntropharchaeum caldarium</name>
    <dbReference type="NCBI Taxonomy" id="1838285"/>
    <lineage>
        <taxon>Archaea</taxon>
        <taxon>Methanobacteriati</taxon>
        <taxon>Methanobacteriota</taxon>
        <taxon>Stenosarchaea group</taxon>
        <taxon>Methanomicrobia</taxon>
        <taxon>Methanosarcinales</taxon>
        <taxon>ANME-2 cluster</taxon>
        <taxon>Candidatus Syntropharchaeum</taxon>
    </lineage>
</organism>
<dbReference type="Pfam" id="PF11984">
    <property type="entry name" value="DUF3485"/>
    <property type="match status" value="1"/>
</dbReference>
<sequence>MIITILLSPPEVLLQRGVMVDTTPTYTSAEKSWVKTQMELGNNEAIESLPMNINEWKGYRIDIKESVIEALKPDMIMERAYYGADNPTPVWLLIIRAENTSAFHDPKVCYRGAGWSVVNETQIAIRLNGSRWIADASTTRSSDAEIVVNKLLLEKEGRYRLIMYFYLKELIFASSPGKITIVRAETTVEDLDDASRQLENFFSEILPYLFIPVSGGGDVVAVLLYRNYGVIGALMMSLLLLFPLVYLIRLVMQSRIR</sequence>
<evidence type="ECO:0000313" key="3">
    <source>
        <dbReference type="EMBL" id="OFV68409.1"/>
    </source>
</evidence>
<feature type="domain" description="Methanolan biosynthesis EpsI" evidence="2">
    <location>
        <begin position="43"/>
        <end position="167"/>
    </location>
</feature>
<dbReference type="InterPro" id="IPR014263">
    <property type="entry name" value="Methanolan_biosynth_EpsI"/>
</dbReference>
<keyword evidence="1" id="KW-0812">Transmembrane</keyword>
<feature type="transmembrane region" description="Helical" evidence="1">
    <location>
        <begin position="231"/>
        <end position="252"/>
    </location>
</feature>
<reference evidence="3" key="1">
    <citation type="submission" date="2016-05" db="EMBL/GenBank/DDBJ databases">
        <title>Microbial consortia oxidize butane by reversing methanogenesis.</title>
        <authorList>
            <person name="Laso-Perez R."/>
            <person name="Richter M."/>
            <person name="Wegener G."/>
            <person name="Musat F."/>
        </authorList>
    </citation>
    <scope>NUCLEOTIDE SEQUENCE [LARGE SCALE GENOMIC DNA]</scope>
    <source>
        <strain evidence="3">BOX2</strain>
    </source>
</reference>
<gene>
    <name evidence="3" type="ORF">SCAL_000085</name>
</gene>
<dbReference type="STRING" id="1838285.SCAL_000085"/>
<evidence type="ECO:0000313" key="4">
    <source>
        <dbReference type="Proteomes" id="UP000186940"/>
    </source>
</evidence>